<dbReference type="AlphaFoldDB" id="A0A2S6MW49"/>
<sequence length="341" mass="35955">MQHLRLFVVLLGLLEATCQRAGTADAADWRDVDGADNAPTGVPLMPTLLRGYGTRPPWKVAGVDYAVGVPLGMELKDPATISTPGVVVDVASHTVVVSASHVRLTGYDFGSAGGWGSYIEPGVTDTRITNSRFLVGINNVIPINVAAGAGSLTVVNNTFAGGGGRASVWALVNYNGSGSFIAKYNVFLDAPEDAIDFNSGSMRTIVMYNLFVNLGTRPGSHPDSVQYVSVRSYNSMISFNTIYQPNPSGMQGVQLQAQNGSTMNNTSIANNTIVAKAGTSVRMSYSIAVIQNPGNVINGVTVEGNYIDCSGAYGPFYPPSGRNLTFRGNVDMLTGRLLGSR</sequence>
<dbReference type="Proteomes" id="UP000239724">
    <property type="component" value="Unassembled WGS sequence"/>
</dbReference>
<protein>
    <recommendedName>
        <fullName evidence="4">Right handed beta helix domain-containing protein</fullName>
    </recommendedName>
</protein>
<keyword evidence="3" id="KW-1185">Reference proteome</keyword>
<dbReference type="InterPro" id="IPR011050">
    <property type="entry name" value="Pectin_lyase_fold/virulence"/>
</dbReference>
<comment type="caution">
    <text evidence="2">The sequence shown here is derived from an EMBL/GenBank/DDBJ whole genome shotgun (WGS) entry which is preliminary data.</text>
</comment>
<evidence type="ECO:0000256" key="1">
    <source>
        <dbReference type="SAM" id="SignalP"/>
    </source>
</evidence>
<gene>
    <name evidence="2" type="ORF">CCS01_29945</name>
</gene>
<evidence type="ECO:0008006" key="4">
    <source>
        <dbReference type="Google" id="ProtNLM"/>
    </source>
</evidence>
<dbReference type="EMBL" id="NHRY01000269">
    <property type="protein sequence ID" value="PPQ26579.1"/>
    <property type="molecule type" value="Genomic_DNA"/>
</dbReference>
<accession>A0A2S6MW49</accession>
<name>A0A2S6MW49_RHOGL</name>
<reference evidence="2 3" key="1">
    <citation type="journal article" date="2018" name="Arch. Microbiol.">
        <title>New insights into the metabolic potential of the phototrophic purple bacterium Rhodopila globiformis DSM 161(T) from its draft genome sequence and evidence for a vanadium-dependent nitrogenase.</title>
        <authorList>
            <person name="Imhoff J.F."/>
            <person name="Rahn T."/>
            <person name="Kunzel S."/>
            <person name="Neulinger S.C."/>
        </authorList>
    </citation>
    <scope>NUCLEOTIDE SEQUENCE [LARGE SCALE GENOMIC DNA]</scope>
    <source>
        <strain evidence="2 3">DSM 161</strain>
    </source>
</reference>
<evidence type="ECO:0000313" key="2">
    <source>
        <dbReference type="EMBL" id="PPQ26579.1"/>
    </source>
</evidence>
<dbReference type="RefSeq" id="WP_104522632.1">
    <property type="nucleotide sequence ID" value="NZ_NHRY01000269.1"/>
</dbReference>
<feature type="chain" id="PRO_5015710502" description="Right handed beta helix domain-containing protein" evidence="1">
    <location>
        <begin position="22"/>
        <end position="341"/>
    </location>
</feature>
<organism evidence="2 3">
    <name type="scientific">Rhodopila globiformis</name>
    <name type="common">Rhodopseudomonas globiformis</name>
    <dbReference type="NCBI Taxonomy" id="1071"/>
    <lineage>
        <taxon>Bacteria</taxon>
        <taxon>Pseudomonadati</taxon>
        <taxon>Pseudomonadota</taxon>
        <taxon>Alphaproteobacteria</taxon>
        <taxon>Acetobacterales</taxon>
        <taxon>Acetobacteraceae</taxon>
        <taxon>Rhodopila</taxon>
    </lineage>
</organism>
<dbReference type="OrthoDB" id="8214953at2"/>
<keyword evidence="1" id="KW-0732">Signal</keyword>
<feature type="signal peptide" evidence="1">
    <location>
        <begin position="1"/>
        <end position="21"/>
    </location>
</feature>
<proteinExistence type="predicted"/>
<dbReference type="SUPFAM" id="SSF51126">
    <property type="entry name" value="Pectin lyase-like"/>
    <property type="match status" value="1"/>
</dbReference>
<evidence type="ECO:0000313" key="3">
    <source>
        <dbReference type="Proteomes" id="UP000239724"/>
    </source>
</evidence>